<keyword evidence="5" id="KW-1015">Disulfide bond</keyword>
<evidence type="ECO:0000256" key="4">
    <source>
        <dbReference type="ARBA" id="ARBA00022737"/>
    </source>
</evidence>
<evidence type="ECO:0000313" key="10">
    <source>
        <dbReference type="EMBL" id="KAG8581404.1"/>
    </source>
</evidence>
<dbReference type="InterPro" id="IPR050735">
    <property type="entry name" value="Kininogen_Fetuin_HRG"/>
</dbReference>
<organism evidence="10 11">
    <name type="scientific">Engystomops pustulosus</name>
    <name type="common">Tungara frog</name>
    <name type="synonym">Physalaemus pustulosus</name>
    <dbReference type="NCBI Taxonomy" id="76066"/>
    <lineage>
        <taxon>Eukaryota</taxon>
        <taxon>Metazoa</taxon>
        <taxon>Chordata</taxon>
        <taxon>Craniata</taxon>
        <taxon>Vertebrata</taxon>
        <taxon>Euteleostomi</taxon>
        <taxon>Amphibia</taxon>
        <taxon>Batrachia</taxon>
        <taxon>Anura</taxon>
        <taxon>Neobatrachia</taxon>
        <taxon>Hyloidea</taxon>
        <taxon>Leptodactylidae</taxon>
        <taxon>Leiuperinae</taxon>
        <taxon>Engystomops</taxon>
    </lineage>
</organism>
<feature type="domain" description="Cystatin fetuin-B-type" evidence="9">
    <location>
        <begin position="23"/>
        <end position="136"/>
    </location>
</feature>
<feature type="signal peptide" evidence="8">
    <location>
        <begin position="1"/>
        <end position="23"/>
    </location>
</feature>
<proteinExistence type="predicted"/>
<comment type="subcellular location">
    <subcellularLocation>
        <location evidence="1">Secreted</location>
    </subcellularLocation>
</comment>
<evidence type="ECO:0000256" key="2">
    <source>
        <dbReference type="ARBA" id="ARBA00022525"/>
    </source>
</evidence>
<evidence type="ECO:0000256" key="3">
    <source>
        <dbReference type="ARBA" id="ARBA00022729"/>
    </source>
</evidence>
<keyword evidence="11" id="KW-1185">Reference proteome</keyword>
<keyword evidence="2" id="KW-0964">Secreted</keyword>
<dbReference type="InterPro" id="IPR046350">
    <property type="entry name" value="Cystatin_sf"/>
</dbReference>
<dbReference type="SMART" id="SM00043">
    <property type="entry name" value="CY"/>
    <property type="match status" value="2"/>
</dbReference>
<dbReference type="Gene3D" id="3.10.450.10">
    <property type="match status" value="2"/>
</dbReference>
<evidence type="ECO:0000256" key="1">
    <source>
        <dbReference type="ARBA" id="ARBA00004613"/>
    </source>
</evidence>
<feature type="chain" id="PRO_5043709100" description="Cystatin fetuin-B-type domain-containing protein" evidence="8">
    <location>
        <begin position="24"/>
        <end position="449"/>
    </location>
</feature>
<keyword evidence="4" id="KW-0677">Repeat</keyword>
<dbReference type="AlphaFoldDB" id="A0AAV7C8Q0"/>
<dbReference type="FunFam" id="3.10.450.10:FF:000005">
    <property type="entry name" value="Histidine-rich glycoprotein"/>
    <property type="match status" value="1"/>
</dbReference>
<dbReference type="EMBL" id="WNYA01000003">
    <property type="protein sequence ID" value="KAG8581404.1"/>
    <property type="molecule type" value="Genomic_DNA"/>
</dbReference>
<accession>A0AAV7C8Q0</accession>
<keyword evidence="3 8" id="KW-0732">Signal</keyword>
<feature type="compositionally biased region" description="Basic residues" evidence="7">
    <location>
        <begin position="294"/>
        <end position="320"/>
    </location>
</feature>
<feature type="compositionally biased region" description="Basic and acidic residues" evidence="7">
    <location>
        <begin position="321"/>
        <end position="350"/>
    </location>
</feature>
<dbReference type="PROSITE" id="PS01255">
    <property type="entry name" value="FETUIN_2"/>
    <property type="match status" value="1"/>
</dbReference>
<dbReference type="InterPro" id="IPR000010">
    <property type="entry name" value="Cystatin_dom"/>
</dbReference>
<feature type="compositionally biased region" description="Basic and acidic residues" evidence="7">
    <location>
        <begin position="266"/>
        <end position="293"/>
    </location>
</feature>
<dbReference type="Pfam" id="PF00031">
    <property type="entry name" value="Cystatin"/>
    <property type="match status" value="2"/>
</dbReference>
<dbReference type="CDD" id="cd00042">
    <property type="entry name" value="CY"/>
    <property type="match status" value="2"/>
</dbReference>
<protein>
    <recommendedName>
        <fullName evidence="9">Cystatin fetuin-B-type domain-containing protein</fullName>
    </recommendedName>
</protein>
<dbReference type="InterPro" id="IPR001363">
    <property type="entry name" value="Prot_inh_fetuin_CS"/>
</dbReference>
<dbReference type="GO" id="GO:0005615">
    <property type="term" value="C:extracellular space"/>
    <property type="evidence" value="ECO:0007669"/>
    <property type="project" value="InterPro"/>
</dbReference>
<evidence type="ECO:0000259" key="9">
    <source>
        <dbReference type="PROSITE" id="PS51530"/>
    </source>
</evidence>
<gene>
    <name evidence="10" type="ORF">GDO81_007659</name>
</gene>
<dbReference type="GO" id="GO:0060255">
    <property type="term" value="P:regulation of macromolecule metabolic process"/>
    <property type="evidence" value="ECO:0007669"/>
    <property type="project" value="UniProtKB-ARBA"/>
</dbReference>
<dbReference type="SUPFAM" id="SSF54403">
    <property type="entry name" value="Cystatin/monellin"/>
    <property type="match status" value="2"/>
</dbReference>
<comment type="caution">
    <text evidence="10">The sequence shown here is derived from an EMBL/GenBank/DDBJ whole genome shotgun (WGS) entry which is preliminary data.</text>
</comment>
<evidence type="ECO:0000256" key="5">
    <source>
        <dbReference type="ARBA" id="ARBA00023157"/>
    </source>
</evidence>
<keyword evidence="6" id="KW-0325">Glycoprotein</keyword>
<feature type="domain" description="Cystatin fetuin-B-type" evidence="9">
    <location>
        <begin position="145"/>
        <end position="256"/>
    </location>
</feature>
<feature type="region of interest" description="Disordered" evidence="7">
    <location>
        <begin position="265"/>
        <end position="433"/>
    </location>
</feature>
<evidence type="ECO:0000256" key="6">
    <source>
        <dbReference type="ARBA" id="ARBA00023180"/>
    </source>
</evidence>
<sequence length="449" mass="49923">MKVATLLLISAQVFLATAGPSRGAKEPVLTSIACNDHAAEAAADLSLRQLNANRRQGFVFGLKRISNVQEQFDEENGSVFYLTLDVLETECHVLSRRLWTDCQAKPRHEAVFGQCKVIFQLNKPKRIAHLHSYDCTLSPAARLDFGCAGCHFYSPLNDSDIQEVAKKSLEKFNKESNYNKYFSLGNVTKGAKQVVAGRAYHVEFTVHESTCNKSAEDVSLCEPLDCEFAHTGYCKSKAVSHWSTPDEKNVLNVTCDIFEPEAANVEEQRHNEGHSADHPRNDKKDHGKKGDKGKGKKHGHRHGHGHSKHGHKHGHKHDHKHDHDHDSGSHEHEHDHEHEHEHLHNYEHHHGQPQQPHGPPSDPPKTVGTITYLSPDQAPTTASPIEQDKQNKGAKPGKKGQDKPSKSFILPFPEKASTSNQCPGPAKNIPVTENIPNVEVVPKTTPLPK</sequence>
<dbReference type="Proteomes" id="UP000824782">
    <property type="component" value="Unassembled WGS sequence"/>
</dbReference>
<evidence type="ECO:0000313" key="11">
    <source>
        <dbReference type="Proteomes" id="UP000824782"/>
    </source>
</evidence>
<reference evidence="10" key="1">
    <citation type="thesis" date="2020" institute="ProQuest LLC" country="789 East Eisenhower Parkway, Ann Arbor, MI, USA">
        <title>Comparative Genomics and Chromosome Evolution.</title>
        <authorList>
            <person name="Mudd A.B."/>
        </authorList>
    </citation>
    <scope>NUCLEOTIDE SEQUENCE</scope>
    <source>
        <strain evidence="10">237g6f4</strain>
        <tissue evidence="10">Blood</tissue>
    </source>
</reference>
<name>A0AAV7C8Q0_ENGPU</name>
<dbReference type="PANTHER" id="PTHR13814:SF10">
    <property type="entry name" value="FETUIN-B"/>
    <property type="match status" value="1"/>
</dbReference>
<evidence type="ECO:0000256" key="8">
    <source>
        <dbReference type="SAM" id="SignalP"/>
    </source>
</evidence>
<dbReference type="GO" id="GO:0004869">
    <property type="term" value="F:cysteine-type endopeptidase inhibitor activity"/>
    <property type="evidence" value="ECO:0007669"/>
    <property type="project" value="InterPro"/>
</dbReference>
<evidence type="ECO:0000256" key="7">
    <source>
        <dbReference type="SAM" id="MobiDB-lite"/>
    </source>
</evidence>
<dbReference type="InterPro" id="IPR025764">
    <property type="entry name" value="Cystatin_Fetuin_B"/>
</dbReference>
<dbReference type="PROSITE" id="PS51530">
    <property type="entry name" value="CYSTATIN_FETUIN_B"/>
    <property type="match status" value="2"/>
</dbReference>
<dbReference type="PANTHER" id="PTHR13814">
    <property type="entry name" value="FETUIN"/>
    <property type="match status" value="1"/>
</dbReference>
<feature type="compositionally biased region" description="Polar residues" evidence="7">
    <location>
        <begin position="368"/>
        <end position="384"/>
    </location>
</feature>